<evidence type="ECO:0000256" key="1">
    <source>
        <dbReference type="ARBA" id="ARBA00004953"/>
    </source>
</evidence>
<dbReference type="Pfam" id="PF02571">
    <property type="entry name" value="CbiJ"/>
    <property type="match status" value="1"/>
</dbReference>
<dbReference type="CDD" id="cd02440">
    <property type="entry name" value="AdoMet_MTases"/>
    <property type="match status" value="1"/>
</dbReference>
<dbReference type="NCBIfam" id="TIGR00715">
    <property type="entry name" value="precor6x_red"/>
    <property type="match status" value="1"/>
</dbReference>
<comment type="pathway">
    <text evidence="1">Cofactor biosynthesis; adenosylcobalamin biosynthesis.</text>
</comment>
<dbReference type="Gene3D" id="3.40.1010.10">
    <property type="entry name" value="Cobalt-precorrin-4 Transmethylase, Domain 1"/>
    <property type="match status" value="1"/>
</dbReference>
<comment type="caution">
    <text evidence="7">The sequence shown here is derived from an EMBL/GenBank/DDBJ whole genome shotgun (WGS) entry which is preliminary data.</text>
</comment>
<dbReference type="NCBIfam" id="TIGR02469">
    <property type="entry name" value="CbiT"/>
    <property type="match status" value="1"/>
</dbReference>
<dbReference type="EC" id="1.3.1.54" evidence="7"/>
<keyword evidence="4" id="KW-0808">Transferase</keyword>
<evidence type="ECO:0000256" key="5">
    <source>
        <dbReference type="ARBA" id="ARBA00022691"/>
    </source>
</evidence>
<dbReference type="InterPro" id="IPR012818">
    <property type="entry name" value="CbiE"/>
</dbReference>
<dbReference type="PROSITE" id="PS51014">
    <property type="entry name" value="COBK_CBIJ"/>
    <property type="match status" value="1"/>
</dbReference>
<evidence type="ECO:0000259" key="6">
    <source>
        <dbReference type="Pfam" id="PF00590"/>
    </source>
</evidence>
<protein>
    <submittedName>
        <fullName evidence="7">Precorrin-6A reductase</fullName>
        <ecNumber evidence="7">1.3.1.54</ecNumber>
    </submittedName>
</protein>
<dbReference type="GO" id="GO:0009236">
    <property type="term" value="P:cobalamin biosynthetic process"/>
    <property type="evidence" value="ECO:0007669"/>
    <property type="project" value="UniProtKB-KW"/>
</dbReference>
<dbReference type="SUPFAM" id="SSF53790">
    <property type="entry name" value="Tetrapyrrole methylase"/>
    <property type="match status" value="1"/>
</dbReference>
<dbReference type="NCBIfam" id="TIGR02467">
    <property type="entry name" value="CbiE"/>
    <property type="match status" value="1"/>
</dbReference>
<dbReference type="GO" id="GO:0016994">
    <property type="term" value="F:precorrin-6A reductase activity"/>
    <property type="evidence" value="ECO:0007669"/>
    <property type="project" value="UniProtKB-EC"/>
</dbReference>
<dbReference type="Gene3D" id="3.40.50.150">
    <property type="entry name" value="Vaccinia Virus protein VP39"/>
    <property type="match status" value="1"/>
</dbReference>
<reference evidence="7 8" key="1">
    <citation type="submission" date="2021-10" db="EMBL/GenBank/DDBJ databases">
        <title>Anaerobic single-cell dispensing facilitates the cultivation of human gut bacteria.</title>
        <authorList>
            <person name="Afrizal A."/>
        </authorList>
    </citation>
    <scope>NUCLEOTIDE SEQUENCE [LARGE SCALE GENOMIC DNA]</scope>
    <source>
        <strain evidence="7 8">CLA-AA-H276</strain>
    </source>
</reference>
<evidence type="ECO:0000313" key="7">
    <source>
        <dbReference type="EMBL" id="MCC2125486.1"/>
    </source>
</evidence>
<dbReference type="CDD" id="cd11644">
    <property type="entry name" value="Precorrin-6Y-MT"/>
    <property type="match status" value="1"/>
</dbReference>
<accession>A0AAE3A8H2</accession>
<dbReference type="InterPro" id="IPR003723">
    <property type="entry name" value="Precorrin-6x_reduct"/>
</dbReference>
<dbReference type="InterPro" id="IPR050714">
    <property type="entry name" value="Cobalamin_biosynth_MTase"/>
</dbReference>
<dbReference type="SUPFAM" id="SSF53335">
    <property type="entry name" value="S-adenosyl-L-methionine-dependent methyltransferases"/>
    <property type="match status" value="1"/>
</dbReference>
<dbReference type="Proteomes" id="UP001198220">
    <property type="component" value="Unassembled WGS sequence"/>
</dbReference>
<evidence type="ECO:0000256" key="3">
    <source>
        <dbReference type="ARBA" id="ARBA00022603"/>
    </source>
</evidence>
<keyword evidence="2" id="KW-0169">Cobalamin biosynthesis</keyword>
<evidence type="ECO:0000313" key="8">
    <source>
        <dbReference type="Proteomes" id="UP001198220"/>
    </source>
</evidence>
<dbReference type="InterPro" id="IPR000878">
    <property type="entry name" value="4pyrrol_Mease"/>
</dbReference>
<keyword evidence="8" id="KW-1185">Reference proteome</keyword>
<dbReference type="PANTHER" id="PTHR43182:SF1">
    <property type="entry name" value="COBALT-PRECORRIN-7 C(5)-METHYLTRANSFERASE"/>
    <property type="match status" value="1"/>
</dbReference>
<proteinExistence type="predicted"/>
<dbReference type="EMBL" id="JAJEPS010000003">
    <property type="protein sequence ID" value="MCC2125486.1"/>
    <property type="molecule type" value="Genomic_DNA"/>
</dbReference>
<dbReference type="InterPro" id="IPR014777">
    <property type="entry name" value="4pyrrole_Mease_sub1"/>
</dbReference>
<keyword evidence="3" id="KW-0489">Methyltransferase</keyword>
<dbReference type="Pfam" id="PF00590">
    <property type="entry name" value="TP_methylase"/>
    <property type="match status" value="1"/>
</dbReference>
<organism evidence="7 8">
    <name type="scientific">Hominiventricola filiformis</name>
    <dbReference type="NCBI Taxonomy" id="2885352"/>
    <lineage>
        <taxon>Bacteria</taxon>
        <taxon>Bacillati</taxon>
        <taxon>Bacillota</taxon>
        <taxon>Clostridia</taxon>
        <taxon>Lachnospirales</taxon>
        <taxon>Lachnospiraceae</taxon>
        <taxon>Hominiventricola</taxon>
    </lineage>
</organism>
<gene>
    <name evidence="7" type="primary">cobK</name>
    <name evidence="7" type="ORF">LKD36_04755</name>
</gene>
<dbReference type="GO" id="GO:0008276">
    <property type="term" value="F:protein methyltransferase activity"/>
    <property type="evidence" value="ECO:0007669"/>
    <property type="project" value="InterPro"/>
</dbReference>
<dbReference type="GO" id="GO:0032259">
    <property type="term" value="P:methylation"/>
    <property type="evidence" value="ECO:0007669"/>
    <property type="project" value="UniProtKB-KW"/>
</dbReference>
<dbReference type="InterPro" id="IPR014008">
    <property type="entry name" value="Cbl_synth_MTase_CbiT"/>
</dbReference>
<dbReference type="RefSeq" id="WP_308458905.1">
    <property type="nucleotide sequence ID" value="NZ_JAJEPS010000003.1"/>
</dbReference>
<keyword evidence="7" id="KW-0560">Oxidoreductase</keyword>
<sequence>MRPVIIFAGTTEGRKLSEYLAVRKVPVTACVATEYGETLLTETEYLKVHAGRMDEAAMGQFFEEQKTELVVDATHPYAAVVSENVAAACKKAGVEYLRLIRESSTSETEDAVLVDSVDEAVNFLKETEGNILATTGSKELFKYTVIPNYESRVFARVLSTAEVASACEKLGFVGRNLICMQGPFSEALNEAMLKQFDCRYLVTKETGKAGGYEEKVEAAKRAGAKLVLVGRPPEQKGFSYDRVVEMLNVRFGLEPEQKEAAGSHVPGALEKRAEESGARRQVTLIGIGMGTAEGMTVEAAEEIRKADLFIGARRMLDAVQTKGADPAFYEGKQEFAAYEPRKIADYLELHPEYGHAVILLSGDIGFYSGAKKLYEVLDPQNYEVKSLCGISSVVYFCGKLKTSWEDVCLQSTHGRNANLIGAVKAHEKTFTLLSAHGSVEGLCKELKEYGLMDVTLYIGERLGYPEEKITTGTPEELEQGSYDDLCVALIKNSHPFKGIRSCVEDEEFLRGKAPMTKSEIRSLSVAKLHLEKDSVVYDVGAGTGSVTIELALAAPDGIVYAVERNQEACDLIEQNKRKFGTPNIEVIHGLAPEAMEDLPAPTHAFIGGSAGNLKEILESLLAKNPKIRVVINTVTLETIGEVTECLKDLPLLEEEIVSVSVAKAKKLGSYHLMMGQNPIYIITCRGAVKE</sequence>
<name>A0AAE3A8H2_9FIRM</name>
<dbReference type="PANTHER" id="PTHR43182">
    <property type="entry name" value="COBALT-PRECORRIN-6B C(15)-METHYLTRANSFERASE (DECARBOXYLATING)"/>
    <property type="match status" value="1"/>
</dbReference>
<evidence type="ECO:0000256" key="2">
    <source>
        <dbReference type="ARBA" id="ARBA00022573"/>
    </source>
</evidence>
<dbReference type="InterPro" id="IPR029063">
    <property type="entry name" value="SAM-dependent_MTases_sf"/>
</dbReference>
<evidence type="ECO:0000256" key="4">
    <source>
        <dbReference type="ARBA" id="ARBA00022679"/>
    </source>
</evidence>
<dbReference type="AlphaFoldDB" id="A0AAE3A8H2"/>
<feature type="domain" description="Tetrapyrrole methylase" evidence="6">
    <location>
        <begin position="282"/>
        <end position="477"/>
    </location>
</feature>
<dbReference type="InterPro" id="IPR035996">
    <property type="entry name" value="4pyrrol_Methylase_sf"/>
</dbReference>
<keyword evidence="5" id="KW-0949">S-adenosyl-L-methionine</keyword>